<evidence type="ECO:0000313" key="1">
    <source>
        <dbReference type="EMBL" id="KAK1673868.1"/>
    </source>
</evidence>
<keyword evidence="2" id="KW-1185">Reference proteome</keyword>
<gene>
    <name evidence="1" type="ORF">BDP55DRAFT_716785</name>
</gene>
<dbReference type="RefSeq" id="XP_060427871.1">
    <property type="nucleotide sequence ID" value="XM_060578350.1"/>
</dbReference>
<dbReference type="Proteomes" id="UP001224890">
    <property type="component" value="Unassembled WGS sequence"/>
</dbReference>
<accession>A0AAJ0EU16</accession>
<dbReference type="GeneID" id="85462876"/>
<evidence type="ECO:0000313" key="2">
    <source>
        <dbReference type="Proteomes" id="UP001224890"/>
    </source>
</evidence>
<name>A0AAJ0EU16_9PEZI</name>
<sequence length="174" mass="20117">MYEVLSNIMANLPTWSRNRVNDLYCLLRVFSLKRFFVSYRTAFTRQSRIVLEATSVLHESRLLFRYSTAYFLKAVEECIRTIDIFGEDGMNGQLEWFDLSKSRLAVLRSLQHMVISDGGEDRRHMAYLAVQVTLGGKKRRKKGANLDPAAEKHRTLLRVSFLVDSRKIHVSGTV</sequence>
<comment type="caution">
    <text evidence="1">The sequence shown here is derived from an EMBL/GenBank/DDBJ whole genome shotgun (WGS) entry which is preliminary data.</text>
</comment>
<proteinExistence type="predicted"/>
<dbReference type="EMBL" id="JAHMHR010000028">
    <property type="protein sequence ID" value="KAK1673868.1"/>
    <property type="molecule type" value="Genomic_DNA"/>
</dbReference>
<protein>
    <submittedName>
        <fullName evidence="1">Uncharacterized protein</fullName>
    </submittedName>
</protein>
<dbReference type="AlphaFoldDB" id="A0AAJ0EU16"/>
<reference evidence="1" key="1">
    <citation type="submission" date="2021-06" db="EMBL/GenBank/DDBJ databases">
        <title>Comparative genomics, transcriptomics and evolutionary studies reveal genomic signatures of adaptation to plant cell wall in hemibiotrophic fungi.</title>
        <authorList>
            <consortium name="DOE Joint Genome Institute"/>
            <person name="Baroncelli R."/>
            <person name="Diaz J.F."/>
            <person name="Benocci T."/>
            <person name="Peng M."/>
            <person name="Battaglia E."/>
            <person name="Haridas S."/>
            <person name="Andreopoulos W."/>
            <person name="Labutti K."/>
            <person name="Pangilinan J."/>
            <person name="Floch G.L."/>
            <person name="Makela M.R."/>
            <person name="Henrissat B."/>
            <person name="Grigoriev I.V."/>
            <person name="Crouch J.A."/>
            <person name="De Vries R.P."/>
            <person name="Sukno S.A."/>
            <person name="Thon M.R."/>
        </authorList>
    </citation>
    <scope>NUCLEOTIDE SEQUENCE</scope>
    <source>
        <strain evidence="1">CBS 193.32</strain>
    </source>
</reference>
<organism evidence="1 2">
    <name type="scientific">Colletotrichum godetiae</name>
    <dbReference type="NCBI Taxonomy" id="1209918"/>
    <lineage>
        <taxon>Eukaryota</taxon>
        <taxon>Fungi</taxon>
        <taxon>Dikarya</taxon>
        <taxon>Ascomycota</taxon>
        <taxon>Pezizomycotina</taxon>
        <taxon>Sordariomycetes</taxon>
        <taxon>Hypocreomycetidae</taxon>
        <taxon>Glomerellales</taxon>
        <taxon>Glomerellaceae</taxon>
        <taxon>Colletotrichum</taxon>
        <taxon>Colletotrichum acutatum species complex</taxon>
    </lineage>
</organism>